<proteinExistence type="predicted"/>
<keyword evidence="1" id="KW-1133">Transmembrane helix</keyword>
<dbReference type="RefSeq" id="WP_191804780.1">
    <property type="nucleotide sequence ID" value="NZ_JACSQL010000020.1"/>
</dbReference>
<dbReference type="EMBL" id="JACSQL010000020">
    <property type="protein sequence ID" value="MBD7971115.1"/>
    <property type="molecule type" value="Genomic_DNA"/>
</dbReference>
<feature type="transmembrane region" description="Helical" evidence="1">
    <location>
        <begin position="47"/>
        <end position="65"/>
    </location>
</feature>
<evidence type="ECO:0000256" key="1">
    <source>
        <dbReference type="SAM" id="Phobius"/>
    </source>
</evidence>
<keyword evidence="3" id="KW-1185">Reference proteome</keyword>
<evidence type="ECO:0000313" key="2">
    <source>
        <dbReference type="EMBL" id="MBD7971115.1"/>
    </source>
</evidence>
<dbReference type="InterPro" id="IPR045798">
    <property type="entry name" value="TrbL_Firmicutes"/>
</dbReference>
<feature type="transmembrane region" description="Helical" evidence="1">
    <location>
        <begin position="175"/>
        <end position="194"/>
    </location>
</feature>
<reference evidence="2 3" key="1">
    <citation type="submission" date="2020-08" db="EMBL/GenBank/DDBJ databases">
        <title>A Genomic Blueprint of the Chicken Gut Microbiome.</title>
        <authorList>
            <person name="Gilroy R."/>
            <person name="Ravi A."/>
            <person name="Getino M."/>
            <person name="Pursley I."/>
            <person name="Horton D.L."/>
            <person name="Alikhan N.-F."/>
            <person name="Baker D."/>
            <person name="Gharbi K."/>
            <person name="Hall N."/>
            <person name="Watson M."/>
            <person name="Adriaenssens E.M."/>
            <person name="Foster-Nyarko E."/>
            <person name="Jarju S."/>
            <person name="Secka A."/>
            <person name="Antonio M."/>
            <person name="Oren A."/>
            <person name="Chaudhuri R."/>
            <person name="La Ragione R.M."/>
            <person name="Hildebrand F."/>
            <person name="Pallen M.J."/>
        </authorList>
    </citation>
    <scope>NUCLEOTIDE SEQUENCE [LARGE SCALE GENOMIC DNA]</scope>
    <source>
        <strain evidence="2 3">Sa2BVA9</strain>
    </source>
</reference>
<comment type="caution">
    <text evidence="2">The sequence shown here is derived from an EMBL/GenBank/DDBJ whole genome shotgun (WGS) entry which is preliminary data.</text>
</comment>
<dbReference type="Proteomes" id="UP000608071">
    <property type="component" value="Unassembled WGS sequence"/>
</dbReference>
<accession>A0ABR8T689</accession>
<keyword evidence="1" id="KW-0812">Transmembrane</keyword>
<feature type="transmembrane region" description="Helical" evidence="1">
    <location>
        <begin position="206"/>
        <end position="231"/>
    </location>
</feature>
<keyword evidence="1" id="KW-0472">Membrane</keyword>
<name>A0ABR8T689_9BACL</name>
<dbReference type="Pfam" id="PF19478">
    <property type="entry name" value="TrbL_2"/>
    <property type="match status" value="1"/>
</dbReference>
<evidence type="ECO:0008006" key="4">
    <source>
        <dbReference type="Google" id="ProtNLM"/>
    </source>
</evidence>
<protein>
    <recommendedName>
        <fullName evidence="4">TrbL/VirB6 plasmid conjugal transfer protein</fullName>
    </recommendedName>
</protein>
<gene>
    <name evidence="2" type="ORF">H9647_23885</name>
</gene>
<sequence length="270" mass="29726">MAENPIDNLKEDFEGFTDLVGSITDLVNQGPSTYPSLYAVIENIHEAILPVAYSLLALYFLLDLVNKSMNFAFFRWETVVSCLVKLIFAKFVMESTFELLEAIFGISAYVTNLVGVEGSSLALYDINWSAMEDDYQSAGWFQKQLYEFKLMPFQWALQAVKIVITLVIFGRLFELLIYTAVAPIPIATFIHDSLSSTGKRFIMDYAAVCLQGIIIIVGCVVYASIATGSLFGGFTGSGGNIELWKGLLSALALLLVVIKSGSWARKLTGA</sequence>
<evidence type="ECO:0000313" key="3">
    <source>
        <dbReference type="Proteomes" id="UP000608071"/>
    </source>
</evidence>
<organism evidence="2 3">
    <name type="scientific">Paenibacillus gallinarum</name>
    <dbReference type="NCBI Taxonomy" id="2762232"/>
    <lineage>
        <taxon>Bacteria</taxon>
        <taxon>Bacillati</taxon>
        <taxon>Bacillota</taxon>
        <taxon>Bacilli</taxon>
        <taxon>Bacillales</taxon>
        <taxon>Paenibacillaceae</taxon>
        <taxon>Paenibacillus</taxon>
    </lineage>
</organism>
<feature type="transmembrane region" description="Helical" evidence="1">
    <location>
        <begin position="243"/>
        <end position="264"/>
    </location>
</feature>